<evidence type="ECO:0000313" key="1">
    <source>
        <dbReference type="EMBL" id="GIQ84143.1"/>
    </source>
</evidence>
<dbReference type="Gene3D" id="2.30.320.10">
    <property type="entry name" value="YwqG-like"/>
    <property type="match status" value="1"/>
</dbReference>
<accession>A0A9K3CXH7</accession>
<keyword evidence="2" id="KW-1185">Reference proteome</keyword>
<evidence type="ECO:0000313" key="2">
    <source>
        <dbReference type="Proteomes" id="UP000265618"/>
    </source>
</evidence>
<proteinExistence type="predicted"/>
<sequence>MDGTCETFDAFSECHCVRFVPEDELENARTREDIVALYTAALGAEGVEERGEYAAPVPYTESPVTSVVRFTQDFPKSDELTAALREHPELTEEQTEGLADHQYDRELAEGTGLYIGGWFNWCQGEEYPDCPECGQTMNGTVLNIESLAVIDLMLGDCGTAQICQCPTHERQMTMVWACG</sequence>
<dbReference type="EMBL" id="BDIP01001322">
    <property type="protein sequence ID" value="GIQ84143.1"/>
    <property type="molecule type" value="Genomic_DNA"/>
</dbReference>
<comment type="caution">
    <text evidence="1">The sequence shown here is derived from an EMBL/GenBank/DDBJ whole genome shotgun (WGS) entry which is preliminary data.</text>
</comment>
<dbReference type="AlphaFoldDB" id="A0A9K3CXH7"/>
<gene>
    <name evidence="1" type="ORF">KIPB_005586</name>
</gene>
<reference evidence="1 2" key="1">
    <citation type="journal article" date="2018" name="PLoS ONE">
        <title>The draft genome of Kipferlia bialata reveals reductive genome evolution in fornicate parasites.</title>
        <authorList>
            <person name="Tanifuji G."/>
            <person name="Takabayashi S."/>
            <person name="Kume K."/>
            <person name="Takagi M."/>
            <person name="Nakayama T."/>
            <person name="Kamikawa R."/>
            <person name="Inagaki Y."/>
            <person name="Hashimoto T."/>
        </authorList>
    </citation>
    <scope>NUCLEOTIDE SEQUENCE [LARGE SCALE GENOMIC DNA]</scope>
    <source>
        <strain evidence="1">NY0173</strain>
    </source>
</reference>
<dbReference type="Proteomes" id="UP000265618">
    <property type="component" value="Unassembled WGS sequence"/>
</dbReference>
<name>A0A9K3CXH7_9EUKA</name>
<organism evidence="1 2">
    <name type="scientific">Kipferlia bialata</name>
    <dbReference type="NCBI Taxonomy" id="797122"/>
    <lineage>
        <taxon>Eukaryota</taxon>
        <taxon>Metamonada</taxon>
        <taxon>Carpediemonas-like organisms</taxon>
        <taxon>Kipferlia</taxon>
    </lineage>
</organism>
<protein>
    <submittedName>
        <fullName evidence="1">Uncharacterized protein</fullName>
    </submittedName>
</protein>